<organism evidence="2 3">
    <name type="scientific">Ornithinibacillus halophilus</name>
    <dbReference type="NCBI Taxonomy" id="930117"/>
    <lineage>
        <taxon>Bacteria</taxon>
        <taxon>Bacillati</taxon>
        <taxon>Bacillota</taxon>
        <taxon>Bacilli</taxon>
        <taxon>Bacillales</taxon>
        <taxon>Bacillaceae</taxon>
        <taxon>Ornithinibacillus</taxon>
    </lineage>
</organism>
<keyword evidence="3" id="KW-1185">Reference proteome</keyword>
<evidence type="ECO:0000313" key="3">
    <source>
        <dbReference type="Proteomes" id="UP000183988"/>
    </source>
</evidence>
<dbReference type="InterPro" id="IPR024466">
    <property type="entry name" value="CHP02679_N"/>
</dbReference>
<proteinExistence type="predicted"/>
<dbReference type="Proteomes" id="UP000183988">
    <property type="component" value="Unassembled WGS sequence"/>
</dbReference>
<name>A0A1M5KFX9_9BACI</name>
<evidence type="ECO:0000259" key="1">
    <source>
        <dbReference type="Pfam" id="PF11796"/>
    </source>
</evidence>
<dbReference type="AlphaFoldDB" id="A0A1M5KFX9"/>
<sequence>MIDEALEYFNREFHQLFNLFKKKYESLGRVGGTVKLDGFKMEELEAVARFMGVTAGDLKLKGKLSLESFEKQLQTTKFASLTLKEILEAYFNEPLISKKQRKQMKDSQQEQYFNDLVLQFPDIAFWIDYIRLKNTDSYWIYRLLEESPKSFIGMVRVVNQAYVNLPNKFERLPMFSHRITRNPHAFDLNTNIGRLFIHLLAVDHTHTGEVIVPSNTEGINNLLLDYQILRDDITNYVTNVNLLAETENGIHPMWRAASDGHSVMNTPIRELVKVNRAYPNNGGKSIWIVENSGVFSSILDTQPKLPLLCTHG</sequence>
<dbReference type="EMBL" id="FQVW01000038">
    <property type="protein sequence ID" value="SHG51399.1"/>
    <property type="molecule type" value="Genomic_DNA"/>
</dbReference>
<feature type="domain" description="Conserved hypothetical protein CHP02679 N terminus" evidence="1">
    <location>
        <begin position="31"/>
        <end position="243"/>
    </location>
</feature>
<protein>
    <submittedName>
        <fullName evidence="2">TIGR02679 family protein</fullName>
    </submittedName>
</protein>
<reference evidence="2 3" key="1">
    <citation type="submission" date="2016-11" db="EMBL/GenBank/DDBJ databases">
        <authorList>
            <person name="Jaros S."/>
            <person name="Januszkiewicz K."/>
            <person name="Wedrychowicz H."/>
        </authorList>
    </citation>
    <scope>NUCLEOTIDE SEQUENCE [LARGE SCALE GENOMIC DNA]</scope>
    <source>
        <strain evidence="2 3">IBRC-M 10683</strain>
    </source>
</reference>
<accession>A0A1M5KFX9</accession>
<dbReference type="OrthoDB" id="1661308at2"/>
<gene>
    <name evidence="2" type="ORF">SAMN05216225_10385</name>
</gene>
<dbReference type="Pfam" id="PF11796">
    <property type="entry name" value="DUF3323"/>
    <property type="match status" value="1"/>
</dbReference>
<evidence type="ECO:0000313" key="2">
    <source>
        <dbReference type="EMBL" id="SHG51399.1"/>
    </source>
</evidence>
<dbReference type="STRING" id="930117.SAMN05216225_10385"/>